<dbReference type="Gene3D" id="3.20.20.70">
    <property type="entry name" value="Aldolase class I"/>
    <property type="match status" value="2"/>
</dbReference>
<dbReference type="PRINTS" id="PR01545">
    <property type="entry name" value="THEMAYE10DUF"/>
</dbReference>
<feature type="domain" description="Glycoside-hydrolase family GH114 TIM-barrel" evidence="1">
    <location>
        <begin position="149"/>
        <end position="272"/>
    </location>
</feature>
<dbReference type="InterPro" id="IPR013785">
    <property type="entry name" value="Aldolase_TIM"/>
</dbReference>
<evidence type="ECO:0000259" key="1">
    <source>
        <dbReference type="Pfam" id="PF03537"/>
    </source>
</evidence>
<proteinExistence type="predicted"/>
<organism evidence="2 3">
    <name type="scientific">Wenyingzhuangia heitensis</name>
    <dbReference type="NCBI Taxonomy" id="1487859"/>
    <lineage>
        <taxon>Bacteria</taxon>
        <taxon>Pseudomonadati</taxon>
        <taxon>Bacteroidota</taxon>
        <taxon>Flavobacteriia</taxon>
        <taxon>Flavobacteriales</taxon>
        <taxon>Flavobacteriaceae</taxon>
        <taxon>Wenyingzhuangia</taxon>
    </lineage>
</organism>
<dbReference type="Pfam" id="PF03537">
    <property type="entry name" value="Glyco_hydro_114"/>
    <property type="match status" value="1"/>
</dbReference>
<gene>
    <name evidence="2" type="ORF">FHR24_001934</name>
</gene>
<dbReference type="GO" id="GO:0004817">
    <property type="term" value="F:cysteine-tRNA ligase activity"/>
    <property type="evidence" value="ECO:0007669"/>
    <property type="project" value="UniProtKB-EC"/>
</dbReference>
<dbReference type="PANTHER" id="PTHR35882">
    <property type="entry name" value="PELA"/>
    <property type="match status" value="1"/>
</dbReference>
<accession>A0ABX0UE51</accession>
<dbReference type="InterPro" id="IPR016062">
    <property type="entry name" value="TM1410-rel"/>
</dbReference>
<evidence type="ECO:0000313" key="3">
    <source>
        <dbReference type="Proteomes" id="UP000745859"/>
    </source>
</evidence>
<dbReference type="InterPro" id="IPR017853">
    <property type="entry name" value="GH"/>
</dbReference>
<dbReference type="EC" id="6.1.1.16" evidence="2"/>
<keyword evidence="2" id="KW-0436">Ligase</keyword>
<dbReference type="Proteomes" id="UP000745859">
    <property type="component" value="Unassembled WGS sequence"/>
</dbReference>
<evidence type="ECO:0000313" key="2">
    <source>
        <dbReference type="EMBL" id="NIJ45466.1"/>
    </source>
</evidence>
<protein>
    <submittedName>
        <fullName evidence="2">Cysteinyl-tRNA synthetase</fullName>
        <ecNumber evidence="2">6.1.1.16</ecNumber>
    </submittedName>
</protein>
<keyword evidence="3" id="KW-1185">Reference proteome</keyword>
<reference evidence="2 3" key="1">
    <citation type="submission" date="2020-03" db="EMBL/GenBank/DDBJ databases">
        <title>Genomic Encyclopedia of Type Strains, Phase IV (KMG-IV): sequencing the most valuable type-strain genomes for metagenomic binning, comparative biology and taxonomic classification.</title>
        <authorList>
            <person name="Goeker M."/>
        </authorList>
    </citation>
    <scope>NUCLEOTIDE SEQUENCE [LARGE SCALE GENOMIC DNA]</scope>
    <source>
        <strain evidence="2 3">DSM 101599</strain>
    </source>
</reference>
<dbReference type="PANTHER" id="PTHR35882:SF3">
    <property type="entry name" value="GLYCOSIDE-HYDROLASE FAMILY GH114 TIM-BARREL DOMAIN-CONTAINING PROTEIN"/>
    <property type="match status" value="1"/>
</dbReference>
<comment type="caution">
    <text evidence="2">The sequence shown here is derived from an EMBL/GenBank/DDBJ whole genome shotgun (WGS) entry which is preliminary data.</text>
</comment>
<dbReference type="InterPro" id="IPR004352">
    <property type="entry name" value="GH114_TIM-barrel"/>
</dbReference>
<dbReference type="EMBL" id="JAASQL010000002">
    <property type="protein sequence ID" value="NIJ45466.1"/>
    <property type="molecule type" value="Genomic_DNA"/>
</dbReference>
<sequence length="278" mass="32824">MVIDISKTAKQQNTNFSIIPQNGLELLYQNIDMENGLDTSYVNAINGVGVEALHYNKNEDTDGYRRLLLSKLPKNKKVLSSEFINNDKDLAKAKELNTSKGYIPFVRTKNNLYYREIPSTNNTGKEIKELQDVQNYLYLINPDAYTTKQAYLQALSTTNYDLLLIDLFYENTPLTKSEVAYLKIKKDGTQRKVIAYMNIGAVENFRYYWKESWTKKQPSWFKKQYAGYEDEYWVEFWNKEWQQIIYKSKKSYLSKIIDRNFDGVYLDNVEAYYTLYHN</sequence>
<dbReference type="SUPFAM" id="SSF51445">
    <property type="entry name" value="(Trans)glycosidases"/>
    <property type="match status" value="1"/>
</dbReference>
<name>A0ABX0UE51_9FLAO</name>